<dbReference type="Pfam" id="PF14355">
    <property type="entry name" value="Abi_C"/>
    <property type="match status" value="1"/>
</dbReference>
<dbReference type="EMBL" id="AOUO01000182">
    <property type="protein sequence ID" value="EOD68007.1"/>
    <property type="molecule type" value="Genomic_DNA"/>
</dbReference>
<accession>R1G9G3</accession>
<keyword evidence="3" id="KW-1185">Reference proteome</keyword>
<evidence type="ECO:0000313" key="3">
    <source>
        <dbReference type="Proteomes" id="UP000014139"/>
    </source>
</evidence>
<evidence type="ECO:0000313" key="2">
    <source>
        <dbReference type="EMBL" id="EOD68007.1"/>
    </source>
</evidence>
<name>R1G9G3_9PSEU</name>
<gene>
    <name evidence="2" type="ORF">H480_13573</name>
</gene>
<organism evidence="2 3">
    <name type="scientific">Amycolatopsis vancoresmycina DSM 44592</name>
    <dbReference type="NCBI Taxonomy" id="1292037"/>
    <lineage>
        <taxon>Bacteria</taxon>
        <taxon>Bacillati</taxon>
        <taxon>Actinomycetota</taxon>
        <taxon>Actinomycetes</taxon>
        <taxon>Pseudonocardiales</taxon>
        <taxon>Pseudonocardiaceae</taxon>
        <taxon>Amycolatopsis</taxon>
    </lineage>
</organism>
<reference evidence="2 3" key="1">
    <citation type="submission" date="2013-02" db="EMBL/GenBank/DDBJ databases">
        <title>Draft genome sequence of Amycolatopsis vancoresmycina strain DSM 44592T.</title>
        <authorList>
            <person name="Kumar S."/>
            <person name="Kaur N."/>
            <person name="Kaur C."/>
            <person name="Raghava G.P.S."/>
            <person name="Mayilraj S."/>
        </authorList>
    </citation>
    <scope>NUCLEOTIDE SEQUENCE [LARGE SCALE GENOMIC DNA]</scope>
    <source>
        <strain evidence="2 3">DSM 44592</strain>
    </source>
</reference>
<evidence type="ECO:0000259" key="1">
    <source>
        <dbReference type="Pfam" id="PF14355"/>
    </source>
</evidence>
<proteinExistence type="predicted"/>
<feature type="domain" description="Abortive infection protein-like C-terminal" evidence="1">
    <location>
        <begin position="185"/>
        <end position="267"/>
    </location>
</feature>
<sequence>MIELGGALTPFFEQGLDSPSHDELDRAFERAGLTEGDPRRSSTDPIGKAKRVRAVFIYAADHVPQSGLALAQHLVALCRVKNEFDTDSASCPGLDKIEALRRSFESLGYSLDNTGALRPLVIDNLSGTKLTDALQSYVRRANASPDDAPLQIGNGKDLDEATARHVLEQKIGAYSQNGNFPFTLAQAFLQLGLEPAHQNTAKTLDGDPHKAVQQCLYQLACAVNKLRNEVGTGHGRPSAPSRTTPLTSAEARLVARATALVSGMLLDSL</sequence>
<dbReference type="Proteomes" id="UP000014139">
    <property type="component" value="Unassembled WGS sequence"/>
</dbReference>
<dbReference type="AlphaFoldDB" id="R1G9G3"/>
<dbReference type="InterPro" id="IPR026001">
    <property type="entry name" value="Abi-like_C"/>
</dbReference>
<comment type="caution">
    <text evidence="2">The sequence shown here is derived from an EMBL/GenBank/DDBJ whole genome shotgun (WGS) entry which is preliminary data.</text>
</comment>
<protein>
    <recommendedName>
        <fullName evidence="1">Abortive infection protein-like C-terminal domain-containing protein</fullName>
    </recommendedName>
</protein>